<dbReference type="EMBL" id="QGKY02001250">
    <property type="protein sequence ID" value="KAF2563772.1"/>
    <property type="molecule type" value="Genomic_DNA"/>
</dbReference>
<evidence type="ECO:0000313" key="1">
    <source>
        <dbReference type="EMBL" id="KAF2563772.1"/>
    </source>
</evidence>
<accession>A0A8S9I2F3</accession>
<name>A0A8S9I2F3_BRACR</name>
<proteinExistence type="predicted"/>
<sequence>MGVRNDMAAVKQKYFSVPGFGEYGLTWSHIAGVHKDEVILLFASRRGVVLAALCPRLGEPLSAFHDVI</sequence>
<dbReference type="AlphaFoldDB" id="A0A8S9I2F3"/>
<comment type="caution">
    <text evidence="1">The sequence shown here is derived from an EMBL/GenBank/DDBJ whole genome shotgun (WGS) entry which is preliminary data.</text>
</comment>
<organism evidence="1">
    <name type="scientific">Brassica cretica</name>
    <name type="common">Mustard</name>
    <dbReference type="NCBI Taxonomy" id="69181"/>
    <lineage>
        <taxon>Eukaryota</taxon>
        <taxon>Viridiplantae</taxon>
        <taxon>Streptophyta</taxon>
        <taxon>Embryophyta</taxon>
        <taxon>Tracheophyta</taxon>
        <taxon>Spermatophyta</taxon>
        <taxon>Magnoliopsida</taxon>
        <taxon>eudicotyledons</taxon>
        <taxon>Gunneridae</taxon>
        <taxon>Pentapetalae</taxon>
        <taxon>rosids</taxon>
        <taxon>malvids</taxon>
        <taxon>Brassicales</taxon>
        <taxon>Brassicaceae</taxon>
        <taxon>Brassiceae</taxon>
        <taxon>Brassica</taxon>
    </lineage>
</organism>
<gene>
    <name evidence="1" type="ORF">F2Q70_00017286</name>
</gene>
<reference evidence="1" key="1">
    <citation type="submission" date="2019-12" db="EMBL/GenBank/DDBJ databases">
        <title>Genome sequencing and annotation of Brassica cretica.</title>
        <authorList>
            <person name="Studholme D.J."/>
            <person name="Sarris P.F."/>
        </authorList>
    </citation>
    <scope>NUCLEOTIDE SEQUENCE</scope>
    <source>
        <strain evidence="1">PFS-102/07</strain>
        <tissue evidence="1">Leaf</tissue>
    </source>
</reference>
<protein>
    <submittedName>
        <fullName evidence="1">Uncharacterized protein</fullName>
    </submittedName>
</protein>